<dbReference type="STRING" id="2518989.IMCC3088_337"/>
<keyword evidence="3" id="KW-0969">Cilium</keyword>
<gene>
    <name evidence="3" type="ORF">IMCC3088_337</name>
</gene>
<evidence type="ECO:0000259" key="2">
    <source>
        <dbReference type="PROSITE" id="PS50234"/>
    </source>
</evidence>
<feature type="signal peptide" evidence="1">
    <location>
        <begin position="1"/>
        <end position="41"/>
    </location>
</feature>
<evidence type="ECO:0000256" key="1">
    <source>
        <dbReference type="SAM" id="SignalP"/>
    </source>
</evidence>
<protein>
    <submittedName>
        <fullName evidence="3">Flagellar motor protein</fullName>
    </submittedName>
</protein>
<sequence>MRIRVSTLNPKAKKSVFGGVGRKLGLALYLVSVLAAQSANAVDGQCASRADLWFANDESGSVDATEFEGALNFIYQVADSFEYDASTGAQAGIIGWADELQPTDVIVPITEDFRDVDDVGLVGSLTTDGDGKGVRELYTARVSGSNGTRLDLATQRLAYLINAGNGARAGVPSVAVILTDANQGQLEQALRGGGGAWIKAAENLRAAGPDGTEVSDLSDDDSNLEDSPTLFKFETSPDIRITISASAPVKVTGAQAVDLSRVAEAARFGEFDLGFAYRPVETNRFNALAMVSYIYDLDPINQNGGMYADEKGVVYSFEGLYALTDSLKVGGKIAHKRSSIRVDRDSGAFIDATTDLRILRERYHLVWKLDALAEYRWLEVDEIGDEKQGGLLGLEVQLSPNFSIGGGYNFTEFNDRLTALDYDAKGWFINISGHF</sequence>
<dbReference type="RefSeq" id="WP_009577194.1">
    <property type="nucleotide sequence ID" value="NZ_AEIG01000123.1"/>
</dbReference>
<evidence type="ECO:0000313" key="3">
    <source>
        <dbReference type="EMBL" id="EGG28347.1"/>
    </source>
</evidence>
<feature type="chain" id="PRO_5003297296" evidence="1">
    <location>
        <begin position="42"/>
        <end position="435"/>
    </location>
</feature>
<accession>F3L5Q7</accession>
<dbReference type="Gene3D" id="3.40.50.410">
    <property type="entry name" value="von Willebrand factor, type A domain"/>
    <property type="match status" value="1"/>
</dbReference>
<proteinExistence type="predicted"/>
<dbReference type="Pfam" id="PF00092">
    <property type="entry name" value="VWA"/>
    <property type="match status" value="1"/>
</dbReference>
<dbReference type="EMBL" id="AEIG01000123">
    <property type="protein sequence ID" value="EGG28347.1"/>
    <property type="molecule type" value="Genomic_DNA"/>
</dbReference>
<dbReference type="InterPro" id="IPR036465">
    <property type="entry name" value="vWFA_dom_sf"/>
</dbReference>
<dbReference type="eggNOG" id="COG2067">
    <property type="taxonomic scope" value="Bacteria"/>
</dbReference>
<evidence type="ECO:0000313" key="4">
    <source>
        <dbReference type="Proteomes" id="UP000005615"/>
    </source>
</evidence>
<dbReference type="SUPFAM" id="SSF56935">
    <property type="entry name" value="Porins"/>
    <property type="match status" value="1"/>
</dbReference>
<dbReference type="PROSITE" id="PS50234">
    <property type="entry name" value="VWFA"/>
    <property type="match status" value="1"/>
</dbReference>
<keyword evidence="4" id="KW-1185">Reference proteome</keyword>
<keyword evidence="3" id="KW-0282">Flagellum</keyword>
<dbReference type="InterPro" id="IPR002035">
    <property type="entry name" value="VWF_A"/>
</dbReference>
<comment type="caution">
    <text evidence="3">The sequence shown here is derived from an EMBL/GenBank/DDBJ whole genome shotgun (WGS) entry which is preliminary data.</text>
</comment>
<dbReference type="OrthoDB" id="9815217at2"/>
<keyword evidence="1" id="KW-0732">Signal</keyword>
<dbReference type="AlphaFoldDB" id="F3L5Q7"/>
<feature type="domain" description="VWFA" evidence="2">
    <location>
        <begin position="51"/>
        <end position="214"/>
    </location>
</feature>
<name>F3L5Q7_9GAMM</name>
<reference evidence="3 4" key="1">
    <citation type="journal article" date="2011" name="J. Bacteriol.">
        <title>Genome sequence of strain IMCC3088, a proteorhodopsin-containing marine bacterium belonging to the OM60/NOR5 clade.</title>
        <authorList>
            <person name="Jang Y."/>
            <person name="Oh H.M."/>
            <person name="Kang I."/>
            <person name="Lee K."/>
            <person name="Yang S.J."/>
            <person name="Cho J.C."/>
        </authorList>
    </citation>
    <scope>NUCLEOTIDE SEQUENCE [LARGE SCALE GENOMIC DNA]</scope>
    <source>
        <strain evidence="3 4">IMCC3088</strain>
    </source>
</reference>
<organism evidence="3 4">
    <name type="scientific">Aequoribacter fuscus</name>
    <dbReference type="NCBI Taxonomy" id="2518989"/>
    <lineage>
        <taxon>Bacteria</taxon>
        <taxon>Pseudomonadati</taxon>
        <taxon>Pseudomonadota</taxon>
        <taxon>Gammaproteobacteria</taxon>
        <taxon>Cellvibrionales</taxon>
        <taxon>Halieaceae</taxon>
        <taxon>Aequoribacter</taxon>
    </lineage>
</organism>
<dbReference type="Proteomes" id="UP000005615">
    <property type="component" value="Unassembled WGS sequence"/>
</dbReference>
<dbReference type="SUPFAM" id="SSF53300">
    <property type="entry name" value="vWA-like"/>
    <property type="match status" value="1"/>
</dbReference>
<keyword evidence="3" id="KW-0966">Cell projection</keyword>